<gene>
    <name evidence="1" type="ORF">OBRU01_12685</name>
</gene>
<dbReference type="PANTHER" id="PTHR10632:SF2">
    <property type="entry name" value="SULFIDE:QUINONE OXIDOREDUCTASE, MITOCHONDRIAL"/>
    <property type="match status" value="1"/>
</dbReference>
<dbReference type="STRING" id="104452.A0A0L7L9U9"/>
<dbReference type="PANTHER" id="PTHR10632">
    <property type="entry name" value="SULFIDE:QUINONE OXIDOREDUCTASE"/>
    <property type="match status" value="1"/>
</dbReference>
<proteinExistence type="predicted"/>
<keyword evidence="2" id="KW-1185">Reference proteome</keyword>
<dbReference type="Gene3D" id="3.50.50.100">
    <property type="match status" value="1"/>
</dbReference>
<dbReference type="GO" id="GO:0070224">
    <property type="term" value="F:sulfide:quinone oxidoreductase activity"/>
    <property type="evidence" value="ECO:0007669"/>
    <property type="project" value="TreeGrafter"/>
</dbReference>
<dbReference type="GO" id="GO:0070221">
    <property type="term" value="P:sulfide oxidation, using sulfide:quinone oxidoreductase"/>
    <property type="evidence" value="ECO:0007669"/>
    <property type="project" value="TreeGrafter"/>
</dbReference>
<accession>A0A0L7L9U9</accession>
<evidence type="ECO:0000313" key="1">
    <source>
        <dbReference type="EMBL" id="KOB72149.1"/>
    </source>
</evidence>
<protein>
    <submittedName>
        <fullName evidence="1">Putative sulfide quinone reductase</fullName>
    </submittedName>
</protein>
<organism evidence="1 2">
    <name type="scientific">Operophtera brumata</name>
    <name type="common">Winter moth</name>
    <name type="synonym">Phalaena brumata</name>
    <dbReference type="NCBI Taxonomy" id="104452"/>
    <lineage>
        <taxon>Eukaryota</taxon>
        <taxon>Metazoa</taxon>
        <taxon>Ecdysozoa</taxon>
        <taxon>Arthropoda</taxon>
        <taxon>Hexapoda</taxon>
        <taxon>Insecta</taxon>
        <taxon>Pterygota</taxon>
        <taxon>Neoptera</taxon>
        <taxon>Endopterygota</taxon>
        <taxon>Lepidoptera</taxon>
        <taxon>Glossata</taxon>
        <taxon>Ditrysia</taxon>
        <taxon>Geometroidea</taxon>
        <taxon>Geometridae</taxon>
        <taxon>Larentiinae</taxon>
        <taxon>Operophtera</taxon>
    </lineage>
</organism>
<dbReference type="InterPro" id="IPR015904">
    <property type="entry name" value="Sulphide_quinone_reductase"/>
</dbReference>
<dbReference type="EMBL" id="JTDY01002083">
    <property type="protein sequence ID" value="KOB72149.1"/>
    <property type="molecule type" value="Genomic_DNA"/>
</dbReference>
<dbReference type="AlphaFoldDB" id="A0A0L7L9U9"/>
<dbReference type="SUPFAM" id="SSF51905">
    <property type="entry name" value="FAD/NAD(P)-binding domain"/>
    <property type="match status" value="1"/>
</dbReference>
<sequence>HKVRPQTSITYATGTEHMFGVPKYASALARVASDRGLAVHYNTELVEITPGGAVFLNEHGAPLTLPYNFLHVTPPMSPPTCLSKCEELVTEQGLLDVDKHTLQHRRYRNVYGLGDCVCTPNSKTAAAVSRQSYVVEHNLAATMADRDPLATYDGYGACPVLTSYKAGILAEYLYDKESYVVEHNLAATMADRDPLATYDGYGACPVLTSYKAGILAEDILPYLYWKRLIKGKFNGPSTIRKIINPFKR</sequence>
<dbReference type="Proteomes" id="UP000037510">
    <property type="component" value="Unassembled WGS sequence"/>
</dbReference>
<comment type="caution">
    <text evidence="1">The sequence shown here is derived from an EMBL/GenBank/DDBJ whole genome shotgun (WGS) entry which is preliminary data.</text>
</comment>
<reference evidence="1 2" key="1">
    <citation type="journal article" date="2015" name="Genome Biol. Evol.">
        <title>The genome of winter moth (Operophtera brumata) provides a genomic perspective on sexual dimorphism and phenology.</title>
        <authorList>
            <person name="Derks M.F."/>
            <person name="Smit S."/>
            <person name="Salis L."/>
            <person name="Schijlen E."/>
            <person name="Bossers A."/>
            <person name="Mateman C."/>
            <person name="Pijl A.S."/>
            <person name="de Ridder D."/>
            <person name="Groenen M.A."/>
            <person name="Visser M.E."/>
            <person name="Megens H.J."/>
        </authorList>
    </citation>
    <scope>NUCLEOTIDE SEQUENCE [LARGE SCALE GENOMIC DNA]</scope>
    <source>
        <strain evidence="1">WM2013NL</strain>
        <tissue evidence="1">Head and thorax</tissue>
    </source>
</reference>
<dbReference type="GO" id="GO:0071949">
    <property type="term" value="F:FAD binding"/>
    <property type="evidence" value="ECO:0007669"/>
    <property type="project" value="TreeGrafter"/>
</dbReference>
<dbReference type="InterPro" id="IPR036188">
    <property type="entry name" value="FAD/NAD-bd_sf"/>
</dbReference>
<name>A0A0L7L9U9_OPEBR</name>
<evidence type="ECO:0000313" key="2">
    <source>
        <dbReference type="Proteomes" id="UP000037510"/>
    </source>
</evidence>
<dbReference type="GO" id="GO:0005739">
    <property type="term" value="C:mitochondrion"/>
    <property type="evidence" value="ECO:0007669"/>
    <property type="project" value="TreeGrafter"/>
</dbReference>
<feature type="non-terminal residue" evidence="1">
    <location>
        <position position="1"/>
    </location>
</feature>